<evidence type="ECO:0000313" key="2">
    <source>
        <dbReference type="EMBL" id="CAI2381539.1"/>
    </source>
</evidence>
<sequence>MSNRRFKPIQSRINLNIPLTSRNNNSLTRKTLDSRSLSKNKVKLRSSFAQGASIPRRKRPHRIPEIIFSSSNHPFTVNSSLNSSIEDPLSVEFYSKQENRINSNFGDMSNILCAKSEINMLKKEIERKDREIKESISVSLEDLKIDNALLRKEIERMSRYLNLSKYNHQMDHSDNEKQEVEVNHTNPNINWEQPLNTGRRKLKPFSPGGLTPRSKPVIVSNKKPKMINQGTDPISILKKVHFDKQAKPEFKFSNPNKELQNAKKKIKQQEEIIKKQKDKIAQLETELLDKQVTIKDQEDQINEQVQQNSIDNKIKDDIEIGHIVPRLRLCLQVFENNLHEYLFQSKTTMTKSEFLATLLEKLNIEKVDDALILANYFIPQDSAQIQTWKVLEKIIEIAGEYRSFKDSDFVKLKNTFESADPKKRELFLNRLNILIRNGKSDHVTCKNFTLFCQAADLDFDRRALFVILLRKSQSISVITLFALREVMYEYFGYGDKPDKDTGSKEKDSGELQSQISFANNIKQIMVTYKVAQVFKKRQKNAKKPIKKKKALKLRSKTSLGKNLSKTKFSRDDICDKVQNFMKRETHYDKTDELIQKSDIEETKKEENICPDESICIKNFFSKIASYCFTHNTRGFKKDSQTYNTKFVGNSIDDLGLTDLLNDKIYDVTLEGVEHQVIAPDEFFGTLENIGIKPDNEQDYATIERVLKLTSSDFRWYFVDNLIELLQTFGAREHKPDDTNFIKYSILKGRDIRIINRFIHICKRENITNIRRMFGNALFSQKVISTKNKGKKRTIDLIYTENFFERLKALKVTKTIELEANLRNLLCLSPDKQELIMIDKLVKVCENFTQSRYFQRFGLEIRNPPSMNLSINTFQTKETVRKSELRKSNTDCSHFSEVDLSDDERRNKWKNVII</sequence>
<comment type="caution">
    <text evidence="2">The sequence shown here is derived from an EMBL/GenBank/DDBJ whole genome shotgun (WGS) entry which is preliminary data.</text>
</comment>
<evidence type="ECO:0000256" key="1">
    <source>
        <dbReference type="SAM" id="Coils"/>
    </source>
</evidence>
<feature type="coiled-coil region" evidence="1">
    <location>
        <begin position="256"/>
        <end position="300"/>
    </location>
</feature>
<keyword evidence="1" id="KW-0175">Coiled coil</keyword>
<protein>
    <submittedName>
        <fullName evidence="2">Uncharacterized protein</fullName>
    </submittedName>
</protein>
<organism evidence="2 3">
    <name type="scientific">Euplotes crassus</name>
    <dbReference type="NCBI Taxonomy" id="5936"/>
    <lineage>
        <taxon>Eukaryota</taxon>
        <taxon>Sar</taxon>
        <taxon>Alveolata</taxon>
        <taxon>Ciliophora</taxon>
        <taxon>Intramacronucleata</taxon>
        <taxon>Spirotrichea</taxon>
        <taxon>Hypotrichia</taxon>
        <taxon>Euplotida</taxon>
        <taxon>Euplotidae</taxon>
        <taxon>Moneuplotes</taxon>
    </lineage>
</organism>
<accession>A0AAD1XZ02</accession>
<name>A0AAD1XZ02_EUPCR</name>
<reference evidence="2" key="1">
    <citation type="submission" date="2023-07" db="EMBL/GenBank/DDBJ databases">
        <authorList>
            <consortium name="AG Swart"/>
            <person name="Singh M."/>
            <person name="Singh A."/>
            <person name="Seah K."/>
            <person name="Emmerich C."/>
        </authorList>
    </citation>
    <scope>NUCLEOTIDE SEQUENCE</scope>
    <source>
        <strain evidence="2">DP1</strain>
    </source>
</reference>
<gene>
    <name evidence="2" type="ORF">ECRASSUSDP1_LOCUS22995</name>
</gene>
<keyword evidence="3" id="KW-1185">Reference proteome</keyword>
<feature type="coiled-coil region" evidence="1">
    <location>
        <begin position="111"/>
        <end position="183"/>
    </location>
</feature>
<dbReference type="Proteomes" id="UP001295684">
    <property type="component" value="Unassembled WGS sequence"/>
</dbReference>
<dbReference type="EMBL" id="CAMPGE010023619">
    <property type="protein sequence ID" value="CAI2381539.1"/>
    <property type="molecule type" value="Genomic_DNA"/>
</dbReference>
<proteinExistence type="predicted"/>
<evidence type="ECO:0000313" key="3">
    <source>
        <dbReference type="Proteomes" id="UP001295684"/>
    </source>
</evidence>
<dbReference type="AlphaFoldDB" id="A0AAD1XZ02"/>